<organism evidence="6 7">
    <name type="scientific">Aquibium carbonis</name>
    <dbReference type="NCBI Taxonomy" id="2495581"/>
    <lineage>
        <taxon>Bacteria</taxon>
        <taxon>Pseudomonadati</taxon>
        <taxon>Pseudomonadota</taxon>
        <taxon>Alphaproteobacteria</taxon>
        <taxon>Hyphomicrobiales</taxon>
        <taxon>Phyllobacteriaceae</taxon>
        <taxon>Aquibium</taxon>
    </lineage>
</organism>
<keyword evidence="7" id="KW-1185">Reference proteome</keyword>
<dbReference type="SUPFAM" id="SSF46689">
    <property type="entry name" value="Homeodomain-like"/>
    <property type="match status" value="1"/>
</dbReference>
<evidence type="ECO:0000256" key="1">
    <source>
        <dbReference type="ARBA" id="ARBA00023015"/>
    </source>
</evidence>
<dbReference type="Pfam" id="PF00440">
    <property type="entry name" value="TetR_N"/>
    <property type="match status" value="1"/>
</dbReference>
<name>A0A3S0G3V8_9HYPH</name>
<evidence type="ECO:0000313" key="6">
    <source>
        <dbReference type="EMBL" id="RST83120.1"/>
    </source>
</evidence>
<evidence type="ECO:0000256" key="3">
    <source>
        <dbReference type="ARBA" id="ARBA00023163"/>
    </source>
</evidence>
<dbReference type="InterPro" id="IPR025996">
    <property type="entry name" value="MT1864/Rv1816-like_C"/>
</dbReference>
<dbReference type="PANTHER" id="PTHR30055:SF220">
    <property type="entry name" value="TETR-FAMILY REGULATORY PROTEIN"/>
    <property type="match status" value="1"/>
</dbReference>
<dbReference type="OrthoDB" id="7056813at2"/>
<dbReference type="GO" id="GO:0000976">
    <property type="term" value="F:transcription cis-regulatory region binding"/>
    <property type="evidence" value="ECO:0007669"/>
    <property type="project" value="TreeGrafter"/>
</dbReference>
<dbReference type="PROSITE" id="PS50977">
    <property type="entry name" value="HTH_TETR_2"/>
    <property type="match status" value="1"/>
</dbReference>
<dbReference type="InterPro" id="IPR050109">
    <property type="entry name" value="HTH-type_TetR-like_transc_reg"/>
</dbReference>
<evidence type="ECO:0000256" key="2">
    <source>
        <dbReference type="ARBA" id="ARBA00023125"/>
    </source>
</evidence>
<evidence type="ECO:0000256" key="4">
    <source>
        <dbReference type="PROSITE-ProRule" id="PRU00335"/>
    </source>
</evidence>
<accession>A0A3S0G3V8</accession>
<dbReference type="InterPro" id="IPR009057">
    <property type="entry name" value="Homeodomain-like_sf"/>
</dbReference>
<keyword evidence="1" id="KW-0805">Transcription regulation</keyword>
<reference evidence="6 7" key="1">
    <citation type="submission" date="2018-12" db="EMBL/GenBank/DDBJ databases">
        <title>Mesorhizobium carbonis sp. nov., isolated from coal mine water.</title>
        <authorList>
            <person name="Xin W."/>
            <person name="Xu Z."/>
            <person name="Xiang F."/>
            <person name="Zhang J."/>
            <person name="Xi L."/>
            <person name="Liu J."/>
        </authorList>
    </citation>
    <scope>NUCLEOTIDE SEQUENCE [LARGE SCALE GENOMIC DNA]</scope>
    <source>
        <strain evidence="6 7">B2.3</strain>
    </source>
</reference>
<dbReference type="Pfam" id="PF13305">
    <property type="entry name" value="TetR_C_33"/>
    <property type="match status" value="1"/>
</dbReference>
<feature type="domain" description="HTH tetR-type" evidence="5">
    <location>
        <begin position="52"/>
        <end position="112"/>
    </location>
</feature>
<comment type="caution">
    <text evidence="6">The sequence shown here is derived from an EMBL/GenBank/DDBJ whole genome shotgun (WGS) entry which is preliminary data.</text>
</comment>
<feature type="DNA-binding region" description="H-T-H motif" evidence="4">
    <location>
        <begin position="75"/>
        <end position="94"/>
    </location>
</feature>
<gene>
    <name evidence="6" type="ORF">EJC49_22820</name>
</gene>
<dbReference type="EMBL" id="RWKW01000108">
    <property type="protein sequence ID" value="RST83120.1"/>
    <property type="molecule type" value="Genomic_DNA"/>
</dbReference>
<protein>
    <submittedName>
        <fullName evidence="6">TetR/AcrR family transcriptional regulator</fullName>
    </submittedName>
</protein>
<dbReference type="Gene3D" id="1.10.357.10">
    <property type="entry name" value="Tetracycline Repressor, domain 2"/>
    <property type="match status" value="1"/>
</dbReference>
<dbReference type="InterPro" id="IPR036271">
    <property type="entry name" value="Tet_transcr_reg_TetR-rel_C_sf"/>
</dbReference>
<evidence type="ECO:0000259" key="5">
    <source>
        <dbReference type="PROSITE" id="PS50977"/>
    </source>
</evidence>
<sequence>MSRLILTRERLKQGGAAANTRPRERAFETAWHAGDGRLAEDRTGDRSAYHHGDLRQALIDAGERELTEKGVEGFTLRGCAKRAGVSHAAPAHHFGDANGLLTALAALGFQRFLSCQKARQAEAASDPRSQLMAAGLGYVDFALAYPALFRLMFASSRADFSVAALSEAADAAFDYLVRGVEAIRGRDPYRDPVSMLDVMGTWGTVHGLADLMLSGRMKPLLAMPKAAREAALSEIIGRALPERADDR</sequence>
<dbReference type="SUPFAM" id="SSF48498">
    <property type="entry name" value="Tetracyclin repressor-like, C-terminal domain"/>
    <property type="match status" value="1"/>
</dbReference>
<dbReference type="InterPro" id="IPR001647">
    <property type="entry name" value="HTH_TetR"/>
</dbReference>
<evidence type="ECO:0000313" key="7">
    <source>
        <dbReference type="Proteomes" id="UP000278398"/>
    </source>
</evidence>
<dbReference type="Proteomes" id="UP000278398">
    <property type="component" value="Unassembled WGS sequence"/>
</dbReference>
<keyword evidence="2 4" id="KW-0238">DNA-binding</keyword>
<keyword evidence="3" id="KW-0804">Transcription</keyword>
<proteinExistence type="predicted"/>
<dbReference type="PANTHER" id="PTHR30055">
    <property type="entry name" value="HTH-TYPE TRANSCRIPTIONAL REGULATOR RUTR"/>
    <property type="match status" value="1"/>
</dbReference>
<dbReference type="GO" id="GO:0003700">
    <property type="term" value="F:DNA-binding transcription factor activity"/>
    <property type="evidence" value="ECO:0007669"/>
    <property type="project" value="TreeGrafter"/>
</dbReference>
<dbReference type="AlphaFoldDB" id="A0A3S0G3V8"/>